<dbReference type="InterPro" id="IPR020479">
    <property type="entry name" value="HD_metazoa"/>
</dbReference>
<sequence>MSNHCQMRMNSNLVYSSCGDNSYQPSQTYGADYSAYFGNGPGTTEGNHIGYIPDTTVSDPRTPVQEENAHSDTDSSGINYTSLDSNHYTHQGRFPSPVTAATATNLSNLHHVGSSVSSPAVAAIYPNSEYSHQTNPSLSPTVAHQTSPSGIPHSHSLLYAHHAHHLNGGSHPTHESVLASGYGFMDISQYSQRQHISGLAPAGFGYPSQLSDAIRDHSCQIPGMFPLQVGHPGAVNSSQHGHQITHQSSPQQNLPQYKWMQVKRNVPKPAPRNDYYGGTTNNTGRTNFTTKQLTELEKEFHFNKYLTRARRIEIAAALQLNETQVKIWFQNRRMKQKKRMKEGLVSPDTPLAPSPGGTNSPQSDSENSNNAMTVPKKESPPSPL</sequence>
<dbReference type="InterPro" id="IPR046327">
    <property type="entry name" value="HXA1/B1/D1"/>
</dbReference>
<evidence type="ECO:0000256" key="1">
    <source>
        <dbReference type="ARBA" id="ARBA00004123"/>
    </source>
</evidence>
<organism evidence="10 11">
    <name type="scientific">Artemia franciscana</name>
    <name type="common">Brine shrimp</name>
    <name type="synonym">Artemia sanfranciscana</name>
    <dbReference type="NCBI Taxonomy" id="6661"/>
    <lineage>
        <taxon>Eukaryota</taxon>
        <taxon>Metazoa</taxon>
        <taxon>Ecdysozoa</taxon>
        <taxon>Arthropoda</taxon>
        <taxon>Crustacea</taxon>
        <taxon>Branchiopoda</taxon>
        <taxon>Anostraca</taxon>
        <taxon>Artemiidae</taxon>
        <taxon>Artemia</taxon>
    </lineage>
</organism>
<evidence type="ECO:0000256" key="5">
    <source>
        <dbReference type="ARBA" id="ARBA00023242"/>
    </source>
</evidence>
<evidence type="ECO:0000256" key="4">
    <source>
        <dbReference type="ARBA" id="ARBA00023155"/>
    </source>
</evidence>
<feature type="compositionally biased region" description="Polar residues" evidence="8">
    <location>
        <begin position="235"/>
        <end position="253"/>
    </location>
</feature>
<dbReference type="PROSITE" id="PS50071">
    <property type="entry name" value="HOMEOBOX_2"/>
    <property type="match status" value="1"/>
</dbReference>
<keyword evidence="4 6" id="KW-0371">Homeobox</keyword>
<dbReference type="SMART" id="SM00389">
    <property type="entry name" value="HOX"/>
    <property type="match status" value="1"/>
</dbReference>
<dbReference type="SUPFAM" id="SSF46689">
    <property type="entry name" value="Homeodomain-like"/>
    <property type="match status" value="1"/>
</dbReference>
<dbReference type="CDD" id="cd00086">
    <property type="entry name" value="homeodomain"/>
    <property type="match status" value="1"/>
</dbReference>
<protein>
    <recommendedName>
        <fullName evidence="9">Homeobox domain-containing protein</fullName>
    </recommendedName>
</protein>
<feature type="compositionally biased region" description="Basic and acidic residues" evidence="8">
    <location>
        <begin position="375"/>
        <end position="384"/>
    </location>
</feature>
<dbReference type="InterPro" id="IPR001356">
    <property type="entry name" value="HD"/>
</dbReference>
<feature type="region of interest" description="Disordered" evidence="8">
    <location>
        <begin position="131"/>
        <end position="150"/>
    </location>
</feature>
<dbReference type="PROSITE" id="PS00027">
    <property type="entry name" value="HOMEOBOX_1"/>
    <property type="match status" value="1"/>
</dbReference>
<evidence type="ECO:0000256" key="8">
    <source>
        <dbReference type="SAM" id="MobiDB-lite"/>
    </source>
</evidence>
<reference evidence="10" key="1">
    <citation type="submission" date="2023-07" db="EMBL/GenBank/DDBJ databases">
        <title>Chromosome-level genome assembly of Artemia franciscana.</title>
        <authorList>
            <person name="Jo E."/>
        </authorList>
    </citation>
    <scope>NUCLEOTIDE SEQUENCE</scope>
    <source>
        <tissue evidence="10">Whole body</tissue>
    </source>
</reference>
<feature type="DNA-binding region" description="Homeobox" evidence="6">
    <location>
        <begin position="281"/>
        <end position="340"/>
    </location>
</feature>
<feature type="compositionally biased region" description="Polar residues" evidence="8">
    <location>
        <begin position="131"/>
        <end position="149"/>
    </location>
</feature>
<keyword evidence="3 6" id="KW-0238">DNA-binding</keyword>
<gene>
    <name evidence="10" type="ORF">QYM36_003373</name>
</gene>
<feature type="region of interest" description="Disordered" evidence="8">
    <location>
        <begin position="55"/>
        <end position="90"/>
    </location>
</feature>
<comment type="subcellular location">
    <subcellularLocation>
        <location evidence="1 6 7">Nucleus</location>
    </subcellularLocation>
</comment>
<feature type="compositionally biased region" description="Polar residues" evidence="8">
    <location>
        <begin position="356"/>
        <end position="372"/>
    </location>
</feature>
<dbReference type="GO" id="GO:0000978">
    <property type="term" value="F:RNA polymerase II cis-regulatory region sequence-specific DNA binding"/>
    <property type="evidence" value="ECO:0007669"/>
    <property type="project" value="TreeGrafter"/>
</dbReference>
<keyword evidence="11" id="KW-1185">Reference proteome</keyword>
<keyword evidence="5 6" id="KW-0539">Nucleus</keyword>
<dbReference type="EMBL" id="JAVRJZ010000006">
    <property type="protein sequence ID" value="KAK2721079.1"/>
    <property type="molecule type" value="Genomic_DNA"/>
</dbReference>
<dbReference type="Pfam" id="PF00046">
    <property type="entry name" value="Homeodomain"/>
    <property type="match status" value="1"/>
</dbReference>
<comment type="caution">
    <text evidence="10">The sequence shown here is derived from an EMBL/GenBank/DDBJ whole genome shotgun (WGS) entry which is preliminary data.</text>
</comment>
<evidence type="ECO:0000256" key="2">
    <source>
        <dbReference type="ARBA" id="ARBA00022473"/>
    </source>
</evidence>
<dbReference type="AlphaFoldDB" id="A0AA88LCF0"/>
<dbReference type="PANTHER" id="PTHR45946:SF4">
    <property type="entry name" value="HOMEOBOX PROTEIN ROUGH-RELATED"/>
    <property type="match status" value="1"/>
</dbReference>
<dbReference type="FunFam" id="1.10.10.60:FF:000113">
    <property type="entry name" value="homeobox protein Hox-B1"/>
    <property type="match status" value="1"/>
</dbReference>
<dbReference type="Proteomes" id="UP001187531">
    <property type="component" value="Unassembled WGS sequence"/>
</dbReference>
<name>A0AA88LCF0_ARTSF</name>
<dbReference type="PANTHER" id="PTHR45946">
    <property type="entry name" value="HOMEOBOX PROTEIN ROUGH-RELATED"/>
    <property type="match status" value="1"/>
</dbReference>
<dbReference type="InterPro" id="IPR017970">
    <property type="entry name" value="Homeobox_CS"/>
</dbReference>
<dbReference type="PRINTS" id="PR00024">
    <property type="entry name" value="HOMEOBOX"/>
</dbReference>
<feature type="domain" description="Homeobox" evidence="9">
    <location>
        <begin position="279"/>
        <end position="339"/>
    </location>
</feature>
<dbReference type="Gene3D" id="1.10.10.60">
    <property type="entry name" value="Homeodomain-like"/>
    <property type="match status" value="1"/>
</dbReference>
<feature type="compositionally biased region" description="Polar residues" evidence="8">
    <location>
        <begin position="74"/>
        <end position="89"/>
    </location>
</feature>
<evidence type="ECO:0000259" key="9">
    <source>
        <dbReference type="PROSITE" id="PS50071"/>
    </source>
</evidence>
<dbReference type="GO" id="GO:0005634">
    <property type="term" value="C:nucleus"/>
    <property type="evidence" value="ECO:0007669"/>
    <property type="project" value="UniProtKB-SubCell"/>
</dbReference>
<evidence type="ECO:0000313" key="11">
    <source>
        <dbReference type="Proteomes" id="UP001187531"/>
    </source>
</evidence>
<evidence type="ECO:0000313" key="10">
    <source>
        <dbReference type="EMBL" id="KAK2721079.1"/>
    </source>
</evidence>
<evidence type="ECO:0000256" key="6">
    <source>
        <dbReference type="PROSITE-ProRule" id="PRU00108"/>
    </source>
</evidence>
<feature type="region of interest" description="Disordered" evidence="8">
    <location>
        <begin position="338"/>
        <end position="384"/>
    </location>
</feature>
<dbReference type="GO" id="GO:0000981">
    <property type="term" value="F:DNA-binding transcription factor activity, RNA polymerase II-specific"/>
    <property type="evidence" value="ECO:0007669"/>
    <property type="project" value="InterPro"/>
</dbReference>
<accession>A0AA88LCF0</accession>
<proteinExistence type="predicted"/>
<dbReference type="InterPro" id="IPR009057">
    <property type="entry name" value="Homeodomain-like_sf"/>
</dbReference>
<feature type="region of interest" description="Disordered" evidence="8">
    <location>
        <begin position="234"/>
        <end position="253"/>
    </location>
</feature>
<evidence type="ECO:0000256" key="7">
    <source>
        <dbReference type="RuleBase" id="RU000682"/>
    </source>
</evidence>
<evidence type="ECO:0000256" key="3">
    <source>
        <dbReference type="ARBA" id="ARBA00023125"/>
    </source>
</evidence>
<keyword evidence="2" id="KW-0217">Developmental protein</keyword>